<dbReference type="PROSITE" id="PS51257">
    <property type="entry name" value="PROKAR_LIPOPROTEIN"/>
    <property type="match status" value="1"/>
</dbReference>
<comment type="caution">
    <text evidence="2">The sequence shown here is derived from an EMBL/GenBank/DDBJ whole genome shotgun (WGS) entry which is preliminary data.</text>
</comment>
<sequence length="219" mass="23427">MKRARARPGAVVALAAAAGVLAGCAGPEFTYVRDSSGKAYFKVPAEWQKVDQKALDRLLLGDPDSEQTQAIKDLIWTVAYDAGRTPSIDHLTGTNGPPDEPFALAIVQTLTPAQRQQASLNYLRNVLIPVVGEDGPANGVEIIKDEELPQPGGAKGVRTVFTMTVGPGQSQTLNKTVYLSGDGNTMSMLLIQCSTDCYKARSKQIDLVAQSFRIKPDAP</sequence>
<organism evidence="2 3">
    <name type="scientific">Thermopolyspora flexuosa</name>
    <dbReference type="NCBI Taxonomy" id="103836"/>
    <lineage>
        <taxon>Bacteria</taxon>
        <taxon>Bacillati</taxon>
        <taxon>Actinomycetota</taxon>
        <taxon>Actinomycetes</taxon>
        <taxon>Streptosporangiales</taxon>
        <taxon>Streptosporangiaceae</taxon>
        <taxon>Thermopolyspora</taxon>
    </lineage>
</organism>
<dbReference type="AlphaFoldDB" id="A0A543IW62"/>
<evidence type="ECO:0000313" key="3">
    <source>
        <dbReference type="Proteomes" id="UP000319213"/>
    </source>
</evidence>
<reference evidence="2 3" key="1">
    <citation type="submission" date="2019-06" db="EMBL/GenBank/DDBJ databases">
        <title>Sequencing the genomes of 1000 actinobacteria strains.</title>
        <authorList>
            <person name="Klenk H.-P."/>
        </authorList>
    </citation>
    <scope>NUCLEOTIDE SEQUENCE [LARGE SCALE GENOMIC DNA]</scope>
    <source>
        <strain evidence="2 3">DSM 43186</strain>
    </source>
</reference>
<protein>
    <recommendedName>
        <fullName evidence="4">Lipoprotein</fullName>
    </recommendedName>
</protein>
<feature type="chain" id="PRO_5039254223" description="Lipoprotein" evidence="1">
    <location>
        <begin position="23"/>
        <end position="219"/>
    </location>
</feature>
<dbReference type="Proteomes" id="UP000319213">
    <property type="component" value="Unassembled WGS sequence"/>
</dbReference>
<name>A0A543IW62_9ACTN</name>
<keyword evidence="1" id="KW-0732">Signal</keyword>
<accession>A0A543IW62</accession>
<keyword evidence="3" id="KW-1185">Reference proteome</keyword>
<evidence type="ECO:0008006" key="4">
    <source>
        <dbReference type="Google" id="ProtNLM"/>
    </source>
</evidence>
<evidence type="ECO:0000256" key="1">
    <source>
        <dbReference type="SAM" id="SignalP"/>
    </source>
</evidence>
<evidence type="ECO:0000313" key="2">
    <source>
        <dbReference type="EMBL" id="TQM74787.1"/>
    </source>
</evidence>
<dbReference type="EMBL" id="VFPQ01000001">
    <property type="protein sequence ID" value="TQM74787.1"/>
    <property type="molecule type" value="Genomic_DNA"/>
</dbReference>
<gene>
    <name evidence="2" type="ORF">FHX40_1470</name>
</gene>
<proteinExistence type="predicted"/>
<feature type="signal peptide" evidence="1">
    <location>
        <begin position="1"/>
        <end position="22"/>
    </location>
</feature>